<dbReference type="AlphaFoldDB" id="A0A450RZZ5"/>
<accession>A0A450RZZ5</accession>
<protein>
    <submittedName>
        <fullName evidence="1">Uncharacterized protein</fullName>
    </submittedName>
</protein>
<reference evidence="1" key="1">
    <citation type="submission" date="2019-02" db="EMBL/GenBank/DDBJ databases">
        <authorList>
            <person name="Gruber-Vodicka R. H."/>
            <person name="Seah K. B. B."/>
        </authorList>
    </citation>
    <scope>NUCLEOTIDE SEQUENCE</scope>
    <source>
        <strain evidence="1">BECK_DK161</strain>
    </source>
</reference>
<proteinExistence type="predicted"/>
<gene>
    <name evidence="1" type="ORF">BECKDK2373C_GA0170839_100930</name>
</gene>
<evidence type="ECO:0000313" key="1">
    <source>
        <dbReference type="EMBL" id="VFJ44723.1"/>
    </source>
</evidence>
<sequence>MDMDLFVGAALLWSSYRPKCLQSRSRAGTFGNSRTFFTVSYIRTETSTSPTFRDTSIPTSLG</sequence>
<dbReference type="EMBL" id="CAADEY010000009">
    <property type="protein sequence ID" value="VFJ44723.1"/>
    <property type="molecule type" value="Genomic_DNA"/>
</dbReference>
<organism evidence="1">
    <name type="scientific">Candidatus Kentrum sp. DK</name>
    <dbReference type="NCBI Taxonomy" id="2126562"/>
    <lineage>
        <taxon>Bacteria</taxon>
        <taxon>Pseudomonadati</taxon>
        <taxon>Pseudomonadota</taxon>
        <taxon>Gammaproteobacteria</taxon>
        <taxon>Candidatus Kentrum</taxon>
    </lineage>
</organism>
<name>A0A450RZZ5_9GAMM</name>